<evidence type="ECO:0000313" key="2">
    <source>
        <dbReference type="EMBL" id="GEL01352.1"/>
    </source>
</evidence>
<gene>
    <name evidence="2" type="ORF">SSA02_05150</name>
</gene>
<dbReference type="Proteomes" id="UP000321405">
    <property type="component" value="Unassembled WGS sequence"/>
</dbReference>
<accession>A0A511BMS2</accession>
<dbReference type="EMBL" id="BJVC01000001">
    <property type="protein sequence ID" value="GEL01352.1"/>
    <property type="molecule type" value="Genomic_DNA"/>
</dbReference>
<protein>
    <submittedName>
        <fullName evidence="2">Uncharacterized protein</fullName>
    </submittedName>
</protein>
<comment type="caution">
    <text evidence="2">The sequence shown here is derived from an EMBL/GenBank/DDBJ whole genome shotgun (WGS) entry which is preliminary data.</text>
</comment>
<dbReference type="AlphaFoldDB" id="A0A511BMS2"/>
<proteinExistence type="predicted"/>
<sequence length="173" mass="18692">MILAGFAPGHAQARSHGHHATSRATPRPVLLSEQPGTELDREARRLNAADLADDAKHRDQPVVLVASAPLSSAPGDMALFVQIQSARLCGSAGCSTSVYLRHKGGWKLVLDSVSGAIAVLPTKHRGMHDLLIDKNDRWSWNGSTYQEGVPTPARRRSKPVPKAPAPERKYLRG</sequence>
<evidence type="ECO:0000256" key="1">
    <source>
        <dbReference type="SAM" id="MobiDB-lite"/>
    </source>
</evidence>
<keyword evidence="3" id="KW-1185">Reference proteome</keyword>
<feature type="region of interest" description="Disordered" evidence="1">
    <location>
        <begin position="6"/>
        <end position="37"/>
    </location>
</feature>
<feature type="region of interest" description="Disordered" evidence="1">
    <location>
        <begin position="143"/>
        <end position="173"/>
    </location>
</feature>
<name>A0A511BMS2_9PROT</name>
<evidence type="ECO:0000313" key="3">
    <source>
        <dbReference type="Proteomes" id="UP000321405"/>
    </source>
</evidence>
<organism evidence="2 3">
    <name type="scientific">Swaminathania salitolerans</name>
    <dbReference type="NCBI Taxonomy" id="182838"/>
    <lineage>
        <taxon>Bacteria</taxon>
        <taxon>Pseudomonadati</taxon>
        <taxon>Pseudomonadota</taxon>
        <taxon>Alphaproteobacteria</taxon>
        <taxon>Acetobacterales</taxon>
        <taxon>Acetobacteraceae</taxon>
        <taxon>Swaminathania</taxon>
    </lineage>
</organism>
<reference evidence="2 3" key="1">
    <citation type="submission" date="2019-07" db="EMBL/GenBank/DDBJ databases">
        <title>Whole genome shotgun sequence of Swaminathania salitolerans NBRC 104436.</title>
        <authorList>
            <person name="Hosoyama A."/>
            <person name="Uohara A."/>
            <person name="Ohji S."/>
            <person name="Ichikawa N."/>
        </authorList>
    </citation>
    <scope>NUCLEOTIDE SEQUENCE [LARGE SCALE GENOMIC DNA]</scope>
    <source>
        <strain evidence="2 3">NBRC 104436</strain>
    </source>
</reference>